<evidence type="ECO:0000313" key="7">
    <source>
        <dbReference type="EMBL" id="PWG79643.1"/>
    </source>
</evidence>
<feature type="domain" description="Multidrug resistance protein MdtA-like barrel-sandwich hybrid" evidence="4">
    <location>
        <begin position="59"/>
        <end position="195"/>
    </location>
</feature>
<dbReference type="NCBIfam" id="TIGR01730">
    <property type="entry name" value="RND_mfp"/>
    <property type="match status" value="1"/>
</dbReference>
<dbReference type="Gene3D" id="2.40.30.170">
    <property type="match status" value="1"/>
</dbReference>
<dbReference type="PANTHER" id="PTHR30158:SF23">
    <property type="entry name" value="MULTIDRUG RESISTANCE PROTEIN MEXA"/>
    <property type="match status" value="1"/>
</dbReference>
<accession>A0A2U2PE41</accession>
<protein>
    <submittedName>
        <fullName evidence="7">Efflux transporter periplasmic adaptor subunit</fullName>
    </submittedName>
</protein>
<organism evidence="7 8">
    <name type="scientific">Pararcticibacter amylolyticus</name>
    <dbReference type="NCBI Taxonomy" id="2173175"/>
    <lineage>
        <taxon>Bacteria</taxon>
        <taxon>Pseudomonadati</taxon>
        <taxon>Bacteroidota</taxon>
        <taxon>Sphingobacteriia</taxon>
        <taxon>Sphingobacteriales</taxon>
        <taxon>Sphingobacteriaceae</taxon>
        <taxon>Pararcticibacter</taxon>
    </lineage>
</organism>
<evidence type="ECO:0000313" key="8">
    <source>
        <dbReference type="Proteomes" id="UP000245647"/>
    </source>
</evidence>
<dbReference type="Gene3D" id="2.40.420.20">
    <property type="match status" value="1"/>
</dbReference>
<evidence type="ECO:0000256" key="1">
    <source>
        <dbReference type="ARBA" id="ARBA00004196"/>
    </source>
</evidence>
<sequence length="375" mass="41476">MRGISVLAGLLAIGIVMQGCSSSHGENSKKGTSVYPVTEIITKDTILQNSYVTGIEAVRNVEVRARVGGFLDGIYVDEGQEVKKGQLLFRINDTEFKTELARAKAALNSIVAEAKAAELEVERVKLLVNKKVISSSELPVAEAKLSALRSRIEEARSAATFASARLSYANVRAPFDGFIDRIPLKTGSLISEGTLLTSVSDVGSVYAYFKVSENEYLQYIRNKERREKNWNRVSLVLADGSLYSQPGTIETVESEFEESTGSIAFRATFPNPQKHLKHGATGRILLSQTIKNAVIVPQKSVFEIQDKNFVFLLGRENKVKMQSVSPVKRFSHFYIVSEGLKQGDKIVYEGLQDIRDGVEIKPRYVKMDSILTASR</sequence>
<dbReference type="PROSITE" id="PS51257">
    <property type="entry name" value="PROKAR_LIPOPROTEIN"/>
    <property type="match status" value="1"/>
</dbReference>
<dbReference type="RefSeq" id="WP_109416887.1">
    <property type="nucleotide sequence ID" value="NZ_QEAS01000013.1"/>
</dbReference>
<feature type="domain" description="Multidrug resistance protein MdtA-like beta-barrel" evidence="5">
    <location>
        <begin position="205"/>
        <end position="286"/>
    </location>
</feature>
<dbReference type="GO" id="GO:0030313">
    <property type="term" value="C:cell envelope"/>
    <property type="evidence" value="ECO:0007669"/>
    <property type="project" value="UniProtKB-SubCell"/>
</dbReference>
<dbReference type="Gene3D" id="2.40.50.100">
    <property type="match status" value="1"/>
</dbReference>
<dbReference type="GO" id="GO:0046677">
    <property type="term" value="P:response to antibiotic"/>
    <property type="evidence" value="ECO:0007669"/>
    <property type="project" value="TreeGrafter"/>
</dbReference>
<dbReference type="GO" id="GO:0005886">
    <property type="term" value="C:plasma membrane"/>
    <property type="evidence" value="ECO:0007669"/>
    <property type="project" value="TreeGrafter"/>
</dbReference>
<keyword evidence="3" id="KW-0175">Coiled coil</keyword>
<evidence type="ECO:0000259" key="5">
    <source>
        <dbReference type="Pfam" id="PF25944"/>
    </source>
</evidence>
<dbReference type="OrthoDB" id="9801814at2"/>
<proteinExistence type="inferred from homology"/>
<gene>
    <name evidence="7" type="ORF">DDR33_16420</name>
</gene>
<dbReference type="Pfam" id="PF25944">
    <property type="entry name" value="Beta-barrel_RND"/>
    <property type="match status" value="1"/>
</dbReference>
<dbReference type="Pfam" id="PF25917">
    <property type="entry name" value="BSH_RND"/>
    <property type="match status" value="1"/>
</dbReference>
<evidence type="ECO:0000256" key="3">
    <source>
        <dbReference type="SAM" id="Coils"/>
    </source>
</evidence>
<dbReference type="SUPFAM" id="SSF111369">
    <property type="entry name" value="HlyD-like secretion proteins"/>
    <property type="match status" value="1"/>
</dbReference>
<evidence type="ECO:0000256" key="2">
    <source>
        <dbReference type="ARBA" id="ARBA00009477"/>
    </source>
</evidence>
<name>A0A2U2PE41_9SPHI</name>
<dbReference type="Pfam" id="PF25967">
    <property type="entry name" value="RND-MFP_C"/>
    <property type="match status" value="1"/>
</dbReference>
<dbReference type="Proteomes" id="UP000245647">
    <property type="component" value="Unassembled WGS sequence"/>
</dbReference>
<reference evidence="7 8" key="1">
    <citation type="submission" date="2018-04" db="EMBL/GenBank/DDBJ databases">
        <title>Pedobacter chongqingensis sp. nov., isolated from a rottenly hemp rope.</title>
        <authorList>
            <person name="Cai Y."/>
        </authorList>
    </citation>
    <scope>NUCLEOTIDE SEQUENCE [LARGE SCALE GENOMIC DNA]</scope>
    <source>
        <strain evidence="7 8">FJ4-8</strain>
    </source>
</reference>
<keyword evidence="8" id="KW-1185">Reference proteome</keyword>
<feature type="coiled-coil region" evidence="3">
    <location>
        <begin position="100"/>
        <end position="158"/>
    </location>
</feature>
<dbReference type="AlphaFoldDB" id="A0A2U2PE41"/>
<comment type="caution">
    <text evidence="7">The sequence shown here is derived from an EMBL/GenBank/DDBJ whole genome shotgun (WGS) entry which is preliminary data.</text>
</comment>
<evidence type="ECO:0000259" key="6">
    <source>
        <dbReference type="Pfam" id="PF25967"/>
    </source>
</evidence>
<dbReference type="Gene3D" id="1.10.287.470">
    <property type="entry name" value="Helix hairpin bin"/>
    <property type="match status" value="1"/>
</dbReference>
<dbReference type="EMBL" id="QEAS01000013">
    <property type="protein sequence ID" value="PWG79643.1"/>
    <property type="molecule type" value="Genomic_DNA"/>
</dbReference>
<comment type="subcellular location">
    <subcellularLocation>
        <location evidence="1">Cell envelope</location>
    </subcellularLocation>
</comment>
<feature type="domain" description="Multidrug resistance protein MdtA-like C-terminal permuted SH3" evidence="6">
    <location>
        <begin position="292"/>
        <end position="352"/>
    </location>
</feature>
<dbReference type="InterPro" id="IPR006143">
    <property type="entry name" value="RND_pump_MFP"/>
</dbReference>
<dbReference type="InterPro" id="IPR058627">
    <property type="entry name" value="MdtA-like_C"/>
</dbReference>
<dbReference type="InterPro" id="IPR058625">
    <property type="entry name" value="MdtA-like_BSH"/>
</dbReference>
<dbReference type="GO" id="GO:0022857">
    <property type="term" value="F:transmembrane transporter activity"/>
    <property type="evidence" value="ECO:0007669"/>
    <property type="project" value="InterPro"/>
</dbReference>
<dbReference type="PANTHER" id="PTHR30158">
    <property type="entry name" value="ACRA/E-RELATED COMPONENT OF DRUG EFFLUX TRANSPORTER"/>
    <property type="match status" value="1"/>
</dbReference>
<dbReference type="InterPro" id="IPR058626">
    <property type="entry name" value="MdtA-like_b-barrel"/>
</dbReference>
<evidence type="ECO:0000259" key="4">
    <source>
        <dbReference type="Pfam" id="PF25917"/>
    </source>
</evidence>
<comment type="similarity">
    <text evidence="2">Belongs to the membrane fusion protein (MFP) (TC 8.A.1) family.</text>
</comment>